<evidence type="ECO:0000256" key="1">
    <source>
        <dbReference type="ARBA" id="ARBA00001936"/>
    </source>
</evidence>
<keyword evidence="4" id="KW-0540">Nuclease</keyword>
<evidence type="ECO:0000256" key="7">
    <source>
        <dbReference type="ARBA" id="ARBA00022801"/>
    </source>
</evidence>
<keyword evidence="9" id="KW-0234">DNA repair</keyword>
<evidence type="ECO:0000313" key="13">
    <source>
        <dbReference type="EMBL" id="KAL1890973.1"/>
    </source>
</evidence>
<evidence type="ECO:0000256" key="5">
    <source>
        <dbReference type="ARBA" id="ARBA00022723"/>
    </source>
</evidence>
<comment type="subcellular location">
    <subcellularLocation>
        <location evidence="3">Nucleus</location>
        <location evidence="3">PML body</location>
    </subcellularLocation>
</comment>
<keyword evidence="6" id="KW-0227">DNA damage</keyword>
<evidence type="ECO:0000256" key="6">
    <source>
        <dbReference type="ARBA" id="ARBA00022763"/>
    </source>
</evidence>
<comment type="caution">
    <text evidence="13">The sequence shown here is derived from an EMBL/GenBank/DDBJ whole genome shotgun (WGS) entry which is preliminary data.</text>
</comment>
<feature type="compositionally biased region" description="Low complexity" evidence="11">
    <location>
        <begin position="23"/>
        <end position="36"/>
    </location>
</feature>
<comment type="cofactor">
    <cofactor evidence="1">
        <name>Mn(2+)</name>
        <dbReference type="ChEBI" id="CHEBI:29035"/>
    </cofactor>
</comment>
<evidence type="ECO:0000256" key="3">
    <source>
        <dbReference type="ARBA" id="ARBA00004322"/>
    </source>
</evidence>
<keyword evidence="7" id="KW-0378">Hydrolase</keyword>
<dbReference type="PANTHER" id="PTHR15822">
    <property type="entry name" value="TRAF AND TNF RECEPTOR-ASSOCIATED PROTEIN"/>
    <property type="match status" value="1"/>
</dbReference>
<organism evidence="13 14">
    <name type="scientific">Sporothrix stenoceras</name>
    <dbReference type="NCBI Taxonomy" id="5173"/>
    <lineage>
        <taxon>Eukaryota</taxon>
        <taxon>Fungi</taxon>
        <taxon>Dikarya</taxon>
        <taxon>Ascomycota</taxon>
        <taxon>Pezizomycotina</taxon>
        <taxon>Sordariomycetes</taxon>
        <taxon>Sordariomycetidae</taxon>
        <taxon>Ophiostomatales</taxon>
        <taxon>Ophiostomataceae</taxon>
        <taxon>Sporothrix</taxon>
    </lineage>
</organism>
<evidence type="ECO:0000256" key="9">
    <source>
        <dbReference type="ARBA" id="ARBA00023204"/>
    </source>
</evidence>
<dbReference type="InterPro" id="IPR036691">
    <property type="entry name" value="Endo/exonu/phosph_ase_sf"/>
</dbReference>
<accession>A0ABR3YRQ4</accession>
<feature type="region of interest" description="Disordered" evidence="11">
    <location>
        <begin position="391"/>
        <end position="416"/>
    </location>
</feature>
<dbReference type="PANTHER" id="PTHR15822:SF4">
    <property type="entry name" value="TYROSYL-DNA PHOSPHODIESTERASE 2"/>
    <property type="match status" value="1"/>
</dbReference>
<keyword evidence="14" id="KW-1185">Reference proteome</keyword>
<keyword evidence="8" id="KW-0460">Magnesium</keyword>
<evidence type="ECO:0000256" key="8">
    <source>
        <dbReference type="ARBA" id="ARBA00022842"/>
    </source>
</evidence>
<evidence type="ECO:0000256" key="11">
    <source>
        <dbReference type="SAM" id="MobiDB-lite"/>
    </source>
</evidence>
<keyword evidence="10" id="KW-0539">Nucleus</keyword>
<proteinExistence type="predicted"/>
<name>A0ABR3YRQ4_9PEZI</name>
<protein>
    <recommendedName>
        <fullName evidence="12">Endonuclease/exonuclease/phosphatase domain-containing protein</fullName>
    </recommendedName>
</protein>
<evidence type="ECO:0000256" key="10">
    <source>
        <dbReference type="ARBA" id="ARBA00023242"/>
    </source>
</evidence>
<dbReference type="Pfam" id="PF03372">
    <property type="entry name" value="Exo_endo_phos"/>
    <property type="match status" value="1"/>
</dbReference>
<evidence type="ECO:0000256" key="2">
    <source>
        <dbReference type="ARBA" id="ARBA00001946"/>
    </source>
</evidence>
<dbReference type="InterPro" id="IPR005135">
    <property type="entry name" value="Endo/exonuclease/phosphatase"/>
</dbReference>
<dbReference type="EMBL" id="JAWCUI010000057">
    <property type="protein sequence ID" value="KAL1890973.1"/>
    <property type="molecule type" value="Genomic_DNA"/>
</dbReference>
<feature type="domain" description="Endonuclease/exonuclease/phosphatase" evidence="12">
    <location>
        <begin position="111"/>
        <end position="337"/>
    </location>
</feature>
<comment type="cofactor">
    <cofactor evidence="2">
        <name>Mg(2+)</name>
        <dbReference type="ChEBI" id="CHEBI:18420"/>
    </cofactor>
</comment>
<sequence>MSSKDENSSESPPGLTHSSDEPAQASSSKSASKSQSPDPDLEPPLAARVVAGTTPPLPLNEDETPTLSLPWHIFDHVQDAWVVSPPPDAVAQIAAPLPDAPQESGKDLTLVTWNVDATSYEQAERFTALIDAVKEVDAEGCPDIIFLQEVSGISKHTLADNQFIRTNYFVAGLDWMLQDRDQQFYNATLMSRRRFARGSCDVFPSLGAAWAVWYPSRYERYALCCDINAPPHVLHGIPEAVRLVNVHFDSPDVEPSHRPRQTAICSQMVHAHDVHGGIVAGDFNPVLPEDLTLVQENDLADCWTQLRGDAGAFPGYTWGIDGTAPFPPARLDKIAYWGVTPKTIEIIHPGTVTQEIPITYTDRASDEEPAKIPWSDHSGLVMTFNLEKDSVEPAHPKMPPRPEGPIEAKRESPADPEVAAAALSDSFVII</sequence>
<evidence type="ECO:0000256" key="4">
    <source>
        <dbReference type="ARBA" id="ARBA00022722"/>
    </source>
</evidence>
<dbReference type="InterPro" id="IPR051547">
    <property type="entry name" value="TDP2-like"/>
</dbReference>
<keyword evidence="5" id="KW-0479">Metal-binding</keyword>
<evidence type="ECO:0000313" key="14">
    <source>
        <dbReference type="Proteomes" id="UP001583186"/>
    </source>
</evidence>
<feature type="compositionally biased region" description="Basic and acidic residues" evidence="11">
    <location>
        <begin position="404"/>
        <end position="413"/>
    </location>
</feature>
<dbReference type="SUPFAM" id="SSF56219">
    <property type="entry name" value="DNase I-like"/>
    <property type="match status" value="1"/>
</dbReference>
<dbReference type="Gene3D" id="3.60.10.10">
    <property type="entry name" value="Endonuclease/exonuclease/phosphatase"/>
    <property type="match status" value="1"/>
</dbReference>
<feature type="region of interest" description="Disordered" evidence="11">
    <location>
        <begin position="1"/>
        <end position="46"/>
    </location>
</feature>
<reference evidence="13 14" key="1">
    <citation type="journal article" date="2024" name="IMA Fungus">
        <title>IMA Genome - F19 : A genome assembly and annotation guide to empower mycologists, including annotated draft genome sequences of Ceratocystis pirilliformis, Diaporthe australafricana, Fusarium ophioides, Paecilomyces lecythidis, and Sporothrix stenoceras.</title>
        <authorList>
            <person name="Aylward J."/>
            <person name="Wilson A.M."/>
            <person name="Visagie C.M."/>
            <person name="Spraker J."/>
            <person name="Barnes I."/>
            <person name="Buitendag C."/>
            <person name="Ceriani C."/>
            <person name="Del Mar Angel L."/>
            <person name="du Plessis D."/>
            <person name="Fuchs T."/>
            <person name="Gasser K."/>
            <person name="Kramer D."/>
            <person name="Li W."/>
            <person name="Munsamy K."/>
            <person name="Piso A."/>
            <person name="Price J.L."/>
            <person name="Sonnekus B."/>
            <person name="Thomas C."/>
            <person name="van der Nest A."/>
            <person name="van Dijk A."/>
            <person name="van Heerden A."/>
            <person name="van Vuuren N."/>
            <person name="Yilmaz N."/>
            <person name="Duong T.A."/>
            <person name="van der Merwe N.A."/>
            <person name="Wingfield M.J."/>
            <person name="Wingfield B.D."/>
        </authorList>
    </citation>
    <scope>NUCLEOTIDE SEQUENCE [LARGE SCALE GENOMIC DNA]</scope>
    <source>
        <strain evidence="13 14">CMW 5346</strain>
    </source>
</reference>
<gene>
    <name evidence="13" type="ORF">Sste5346_007970</name>
</gene>
<evidence type="ECO:0000259" key="12">
    <source>
        <dbReference type="Pfam" id="PF03372"/>
    </source>
</evidence>
<dbReference type="Proteomes" id="UP001583186">
    <property type="component" value="Unassembled WGS sequence"/>
</dbReference>